<dbReference type="EMBL" id="SDGV01000006">
    <property type="protein sequence ID" value="THB61852.1"/>
    <property type="molecule type" value="Genomic_DNA"/>
</dbReference>
<feature type="compositionally biased region" description="Polar residues" evidence="2">
    <location>
        <begin position="145"/>
        <end position="157"/>
    </location>
</feature>
<evidence type="ECO:0000313" key="4">
    <source>
        <dbReference type="EMBL" id="THB61852.1"/>
    </source>
</evidence>
<feature type="coiled-coil region" evidence="1">
    <location>
        <begin position="74"/>
        <end position="101"/>
    </location>
</feature>
<feature type="transmembrane region" description="Helical" evidence="3">
    <location>
        <begin position="6"/>
        <end position="24"/>
    </location>
</feature>
<evidence type="ECO:0000256" key="1">
    <source>
        <dbReference type="SAM" id="Coils"/>
    </source>
</evidence>
<evidence type="ECO:0000256" key="3">
    <source>
        <dbReference type="SAM" id="Phobius"/>
    </source>
</evidence>
<sequence>MKRKMWLGGFLSGIVVILSIIVIIQPKLSANADQANERSSWEISSKQFINQEEAAENFNFTKGARHQMMRAENRNSAEIRRNTLNSEVEQLEENKTVNQNEEWTCPYGHDHTNGNYPDGCNGIGQGQHHMNNEGQGRHHMGSQGRGCQNGQSRWVQE</sequence>
<keyword evidence="3" id="KW-0472">Membrane</keyword>
<evidence type="ECO:0000256" key="2">
    <source>
        <dbReference type="SAM" id="MobiDB-lite"/>
    </source>
</evidence>
<protein>
    <submittedName>
        <fullName evidence="4">Uncharacterized protein</fullName>
    </submittedName>
</protein>
<dbReference type="Proteomes" id="UP000310506">
    <property type="component" value="Unassembled WGS sequence"/>
</dbReference>
<keyword evidence="3" id="KW-1133">Transmembrane helix</keyword>
<proteinExistence type="predicted"/>
<gene>
    <name evidence="4" type="ORF">ESZ54_02845</name>
</gene>
<dbReference type="RefSeq" id="WP_136136171.1">
    <property type="nucleotide sequence ID" value="NZ_SDGV01000006.1"/>
</dbReference>
<keyword evidence="1" id="KW-0175">Coiled coil</keyword>
<dbReference type="AlphaFoldDB" id="A0A4S3B4R7"/>
<evidence type="ECO:0000313" key="5">
    <source>
        <dbReference type="Proteomes" id="UP000310506"/>
    </source>
</evidence>
<reference evidence="4 5" key="1">
    <citation type="submission" date="2019-01" db="EMBL/GenBank/DDBJ databases">
        <title>Vagococcus silagei sp. nov. isolated from brewer's grain.</title>
        <authorList>
            <person name="Guu J.-R."/>
        </authorList>
    </citation>
    <scope>NUCLEOTIDE SEQUENCE [LARGE SCALE GENOMIC DNA]</scope>
    <source>
        <strain evidence="4 5">2B-2</strain>
    </source>
</reference>
<feature type="region of interest" description="Disordered" evidence="2">
    <location>
        <begin position="124"/>
        <end position="157"/>
    </location>
</feature>
<accession>A0A4S3B4R7</accession>
<keyword evidence="5" id="KW-1185">Reference proteome</keyword>
<comment type="caution">
    <text evidence="4">The sequence shown here is derived from an EMBL/GenBank/DDBJ whole genome shotgun (WGS) entry which is preliminary data.</text>
</comment>
<name>A0A4S3B4R7_9ENTE</name>
<keyword evidence="3" id="KW-0812">Transmembrane</keyword>
<organism evidence="4 5">
    <name type="scientific">Vagococcus silagei</name>
    <dbReference type="NCBI Taxonomy" id="2508885"/>
    <lineage>
        <taxon>Bacteria</taxon>
        <taxon>Bacillati</taxon>
        <taxon>Bacillota</taxon>
        <taxon>Bacilli</taxon>
        <taxon>Lactobacillales</taxon>
        <taxon>Enterococcaceae</taxon>
        <taxon>Vagococcus</taxon>
    </lineage>
</organism>